<evidence type="ECO:0000256" key="10">
    <source>
        <dbReference type="ARBA" id="ARBA00022786"/>
    </source>
</evidence>
<dbReference type="InterPro" id="IPR036770">
    <property type="entry name" value="Ankyrin_rpt-contain_sf"/>
</dbReference>
<feature type="domain" description="RING-type" evidence="16">
    <location>
        <begin position="1094"/>
        <end position="1127"/>
    </location>
</feature>
<keyword evidence="11" id="KW-0862">Zinc</keyword>
<dbReference type="FunFam" id="2.30.30.40:FF:000044">
    <property type="entry name" value="E3 ubiquitin-protein ligase MIB2, putative"/>
    <property type="match status" value="1"/>
</dbReference>
<dbReference type="InterPro" id="IPR043145">
    <property type="entry name" value="Znf_ZZ_sf"/>
</dbReference>
<dbReference type="Gene3D" id="2.30.30.40">
    <property type="entry name" value="SH3 Domains"/>
    <property type="match status" value="2"/>
</dbReference>
<evidence type="ECO:0000259" key="16">
    <source>
        <dbReference type="PROSITE" id="PS50089"/>
    </source>
</evidence>
<dbReference type="Pfam" id="PF00023">
    <property type="entry name" value="Ank"/>
    <property type="match status" value="2"/>
</dbReference>
<evidence type="ECO:0000256" key="2">
    <source>
        <dbReference type="ARBA" id="ARBA00004496"/>
    </source>
</evidence>
<evidence type="ECO:0000256" key="9">
    <source>
        <dbReference type="ARBA" id="ARBA00022771"/>
    </source>
</evidence>
<dbReference type="PANTHER" id="PTHR24202">
    <property type="entry name" value="E3 UBIQUITIN-PROTEIN LIGASE MIB2"/>
    <property type="match status" value="1"/>
</dbReference>
<dbReference type="Pfam" id="PF12796">
    <property type="entry name" value="Ank_2"/>
    <property type="match status" value="2"/>
</dbReference>
<dbReference type="SMART" id="SM00184">
    <property type="entry name" value="RING"/>
    <property type="match status" value="2"/>
</dbReference>
<name>A0A7R9ELJ3_9NEOP</name>
<keyword evidence="5" id="KW-0963">Cytoplasm</keyword>
<evidence type="ECO:0000256" key="3">
    <source>
        <dbReference type="ARBA" id="ARBA00004906"/>
    </source>
</evidence>
<dbReference type="SMART" id="SM00248">
    <property type="entry name" value="ANK"/>
    <property type="match status" value="8"/>
</dbReference>
<evidence type="ECO:0000259" key="18">
    <source>
        <dbReference type="PROSITE" id="PS51416"/>
    </source>
</evidence>
<dbReference type="Pfam" id="PF18346">
    <property type="entry name" value="SH3_15"/>
    <property type="match status" value="2"/>
</dbReference>
<evidence type="ECO:0000256" key="13">
    <source>
        <dbReference type="ARBA" id="ARBA00023043"/>
    </source>
</evidence>
<dbReference type="InterPro" id="IPR040847">
    <property type="entry name" value="SH3_15"/>
</dbReference>
<evidence type="ECO:0000256" key="6">
    <source>
        <dbReference type="ARBA" id="ARBA00022679"/>
    </source>
</evidence>
<evidence type="ECO:0000256" key="14">
    <source>
        <dbReference type="PROSITE-ProRule" id="PRU00023"/>
    </source>
</evidence>
<gene>
    <name evidence="19" type="ORF">TBIB3V08_LOCUS68</name>
</gene>
<accession>A0A7R9ELJ3</accession>
<dbReference type="GO" id="GO:0007219">
    <property type="term" value="P:Notch signaling pathway"/>
    <property type="evidence" value="ECO:0007669"/>
    <property type="project" value="UniProtKB-KW"/>
</dbReference>
<feature type="domain" description="RING-type" evidence="16">
    <location>
        <begin position="1016"/>
        <end position="1051"/>
    </location>
</feature>
<dbReference type="InterPro" id="IPR000433">
    <property type="entry name" value="Znf_ZZ"/>
</dbReference>
<evidence type="ECO:0000259" key="17">
    <source>
        <dbReference type="PROSITE" id="PS50135"/>
    </source>
</evidence>
<dbReference type="InterPro" id="IPR037252">
    <property type="entry name" value="Mib_Herc2_sf"/>
</dbReference>
<feature type="repeat" description="ANK" evidence="14">
    <location>
        <begin position="683"/>
        <end position="715"/>
    </location>
</feature>
<feature type="domain" description="ZZ-type" evidence="17">
    <location>
        <begin position="78"/>
        <end position="130"/>
    </location>
</feature>
<dbReference type="Pfam" id="PF06701">
    <property type="entry name" value="MIB_HERC2"/>
    <property type="match status" value="2"/>
</dbReference>
<evidence type="ECO:0000256" key="15">
    <source>
        <dbReference type="PROSITE-ProRule" id="PRU00228"/>
    </source>
</evidence>
<reference evidence="19" key="1">
    <citation type="submission" date="2020-11" db="EMBL/GenBank/DDBJ databases">
        <authorList>
            <person name="Tran Van P."/>
        </authorList>
    </citation>
    <scope>NUCLEOTIDE SEQUENCE</scope>
</reference>
<evidence type="ECO:0000256" key="1">
    <source>
        <dbReference type="ARBA" id="ARBA00000900"/>
    </source>
</evidence>
<dbReference type="SMART" id="SM00291">
    <property type="entry name" value="ZnF_ZZ"/>
    <property type="match status" value="1"/>
</dbReference>
<keyword evidence="6" id="KW-0808">Transferase</keyword>
<dbReference type="PROSITE" id="PS50089">
    <property type="entry name" value="ZF_RING_2"/>
    <property type="match status" value="2"/>
</dbReference>
<dbReference type="FunFam" id="3.30.60.90:FF:000004">
    <property type="entry name" value="Putative E3 ubiquitin-protein ligase MIB2"/>
    <property type="match status" value="1"/>
</dbReference>
<keyword evidence="8" id="KW-0677">Repeat</keyword>
<dbReference type="Gene3D" id="3.30.60.90">
    <property type="match status" value="1"/>
</dbReference>
<evidence type="ECO:0000256" key="8">
    <source>
        <dbReference type="ARBA" id="ARBA00022737"/>
    </source>
</evidence>
<dbReference type="InterPro" id="IPR001841">
    <property type="entry name" value="Znf_RING"/>
</dbReference>
<feature type="repeat" description="ANK" evidence="14">
    <location>
        <begin position="851"/>
        <end position="883"/>
    </location>
</feature>
<dbReference type="EC" id="2.3.2.27" evidence="4"/>
<dbReference type="CDD" id="cd16520">
    <property type="entry name" value="RING-HC_MIBs-like"/>
    <property type="match status" value="1"/>
</dbReference>
<evidence type="ECO:0000256" key="12">
    <source>
        <dbReference type="ARBA" id="ARBA00022976"/>
    </source>
</evidence>
<keyword evidence="13 14" id="KW-0040">ANK repeat</keyword>
<protein>
    <recommendedName>
        <fullName evidence="4">RING-type E3 ubiquitin transferase</fullName>
        <ecNumber evidence="4">2.3.2.27</ecNumber>
    </recommendedName>
</protein>
<keyword evidence="9 15" id="KW-0863">Zinc-finger</keyword>
<evidence type="ECO:0000313" key="19">
    <source>
        <dbReference type="EMBL" id="CAD7437457.1"/>
    </source>
</evidence>
<evidence type="ECO:0000256" key="7">
    <source>
        <dbReference type="ARBA" id="ARBA00022723"/>
    </source>
</evidence>
<dbReference type="SUPFAM" id="SSF57850">
    <property type="entry name" value="RING/U-box"/>
    <property type="match status" value="1"/>
</dbReference>
<comment type="pathway">
    <text evidence="3">Protein modification; protein ubiquitination.</text>
</comment>
<dbReference type="FunFam" id="2.30.30.40:FF:000078">
    <property type="entry name" value="Putative e3 ubiquitin-protein ligase mib2"/>
    <property type="match status" value="1"/>
</dbReference>
<dbReference type="InterPro" id="IPR002110">
    <property type="entry name" value="Ankyrin_rpt"/>
</dbReference>
<dbReference type="Gene3D" id="1.25.40.20">
    <property type="entry name" value="Ankyrin repeat-containing domain"/>
    <property type="match status" value="3"/>
</dbReference>
<dbReference type="Gene3D" id="3.30.40.10">
    <property type="entry name" value="Zinc/RING finger domain, C3HC4 (zinc finger)"/>
    <property type="match status" value="2"/>
</dbReference>
<dbReference type="GO" id="GO:0008270">
    <property type="term" value="F:zinc ion binding"/>
    <property type="evidence" value="ECO:0007669"/>
    <property type="project" value="UniProtKB-KW"/>
</dbReference>
<dbReference type="GO" id="GO:0061630">
    <property type="term" value="F:ubiquitin protein ligase activity"/>
    <property type="evidence" value="ECO:0007669"/>
    <property type="project" value="UniProtKB-EC"/>
</dbReference>
<dbReference type="PROSITE" id="PS01357">
    <property type="entry name" value="ZF_ZZ_1"/>
    <property type="match status" value="1"/>
</dbReference>
<dbReference type="PANTHER" id="PTHR24202:SF4">
    <property type="entry name" value="E3 UBIQUITIN-PROTEIN LIGASE MIB2-RELATED"/>
    <property type="match status" value="1"/>
</dbReference>
<dbReference type="GO" id="GO:0005737">
    <property type="term" value="C:cytoplasm"/>
    <property type="evidence" value="ECO:0007669"/>
    <property type="project" value="UniProtKB-SubCell"/>
</dbReference>
<dbReference type="InterPro" id="IPR010606">
    <property type="entry name" value="Mib_Herc2"/>
</dbReference>
<dbReference type="CDD" id="cd16726">
    <property type="entry name" value="RING-HC_MIB2_rpt1"/>
    <property type="match status" value="1"/>
</dbReference>
<keyword evidence="10" id="KW-0833">Ubl conjugation pathway</keyword>
<dbReference type="SUPFAM" id="SSF159034">
    <property type="entry name" value="Mib/herc2 domain-like"/>
    <property type="match status" value="2"/>
</dbReference>
<comment type="catalytic activity">
    <reaction evidence="1">
        <text>S-ubiquitinyl-[E2 ubiquitin-conjugating enzyme]-L-cysteine + [acceptor protein]-L-lysine = [E2 ubiquitin-conjugating enzyme]-L-cysteine + N(6)-ubiquitinyl-[acceptor protein]-L-lysine.</text>
        <dbReference type="EC" id="2.3.2.27"/>
    </reaction>
</comment>
<feature type="domain" description="MIB/HERC2" evidence="18">
    <location>
        <begin position="1"/>
        <end position="72"/>
    </location>
</feature>
<dbReference type="AlphaFoldDB" id="A0A7R9ELJ3"/>
<dbReference type="PRINTS" id="PR01415">
    <property type="entry name" value="ANKYRIN"/>
</dbReference>
<comment type="subcellular location">
    <subcellularLocation>
        <location evidence="2">Cytoplasm</location>
    </subcellularLocation>
</comment>
<feature type="repeat" description="ANK" evidence="14">
    <location>
        <begin position="650"/>
        <end position="682"/>
    </location>
</feature>
<feature type="repeat" description="ANK" evidence="14">
    <location>
        <begin position="817"/>
        <end position="841"/>
    </location>
</feature>
<dbReference type="PROSITE" id="PS50297">
    <property type="entry name" value="ANK_REP_REGION"/>
    <property type="match status" value="4"/>
</dbReference>
<dbReference type="PROSITE" id="PS50135">
    <property type="entry name" value="ZF_ZZ_2"/>
    <property type="match status" value="1"/>
</dbReference>
<proteinExistence type="predicted"/>
<dbReference type="GO" id="GO:0016567">
    <property type="term" value="P:protein ubiquitination"/>
    <property type="evidence" value="ECO:0007669"/>
    <property type="project" value="UniProtKB-UniPathway"/>
</dbReference>
<dbReference type="SUPFAM" id="SSF48403">
    <property type="entry name" value="Ankyrin repeat"/>
    <property type="match status" value="1"/>
</dbReference>
<dbReference type="EMBL" id="OD564274">
    <property type="protein sequence ID" value="CAD7437457.1"/>
    <property type="molecule type" value="Genomic_DNA"/>
</dbReference>
<evidence type="ECO:0000256" key="4">
    <source>
        <dbReference type="ARBA" id="ARBA00012483"/>
    </source>
</evidence>
<organism evidence="19">
    <name type="scientific">Timema bartmani</name>
    <dbReference type="NCBI Taxonomy" id="61472"/>
    <lineage>
        <taxon>Eukaryota</taxon>
        <taxon>Metazoa</taxon>
        <taxon>Ecdysozoa</taxon>
        <taxon>Arthropoda</taxon>
        <taxon>Hexapoda</taxon>
        <taxon>Insecta</taxon>
        <taxon>Pterygota</taxon>
        <taxon>Neoptera</taxon>
        <taxon>Polyneoptera</taxon>
        <taxon>Phasmatodea</taxon>
        <taxon>Timematodea</taxon>
        <taxon>Timematoidea</taxon>
        <taxon>Timematidae</taxon>
        <taxon>Timema</taxon>
    </lineage>
</organism>
<dbReference type="InterPro" id="IPR013083">
    <property type="entry name" value="Znf_RING/FYVE/PHD"/>
</dbReference>
<dbReference type="Pfam" id="PF13920">
    <property type="entry name" value="zf-C3HC4_3"/>
    <property type="match status" value="2"/>
</dbReference>
<dbReference type="Pfam" id="PF00569">
    <property type="entry name" value="ZZ"/>
    <property type="match status" value="1"/>
</dbReference>
<dbReference type="FunFam" id="3.30.40.10:FF:000393">
    <property type="entry name" value="CLUMA_CG014158, isoform A"/>
    <property type="match status" value="1"/>
</dbReference>
<dbReference type="PROSITE" id="PS51416">
    <property type="entry name" value="MIB_HERC2"/>
    <property type="match status" value="2"/>
</dbReference>
<evidence type="ECO:0000256" key="5">
    <source>
        <dbReference type="ARBA" id="ARBA00022490"/>
    </source>
</evidence>
<dbReference type="UniPathway" id="UPA00143"/>
<sequence>MEVGLRVVRGPDWKWGLQDDGEGHCGTAVELGKPGSATSPDKTVVVQWDSGSRTNYRIGYQGAYDLRVIDNAPAGVKHPNIICDGCKKHGIAGMRWKCVRCYDYDLCTHCYMADKHDLDHIFQRFETASSIGLEMGPRKGCAKVQLKGIFVGAKVVRGPDWDWNNQDGGEGKTGRVIDIRGWDNESGRSVANVTWTSGSTNVYRLGHKGKVDLKYVQDAAGGYYYRDHLPVLGETDILLHIYKLGVGCCGELEGKKLGQFRVGYRSELMGRRLGQLCVGYCNELVGGKLGQLRVEYPGELVGSKLGQLDVYTCDELVVRRLGQLGVGYCSGLVDRQEVLSLVACIFVPHFGFLGWVFYGVWRFWVVLESRLGKFPFSRSAQEGRMGPQQGEKSNELWECKRAVIQSENKEEGQGPDVQVGAARLPSSPRHLTFNVGDKVKVLMDVDTLKHMQEGHGGWNPRMAEYIGKIGTVHRVTDRGDIRVQYEGCNNRWTFHPGTLTKINTFAVGDVVRVKHDLEQVRDFQKGHGEWVEVMKGALGKLGKVIKIYFDDDLRVSIEGQTWTFNPRCVTLVPGSATELNNTMHANQQREEHASESVVYPLASMLSNLFLGQQLESTSLDKLVREAAQGHIEVVRDFIQKFPDKVDGKSSGKTCLQVACHQGHMDLVLYLLSAGASLQIADDDGDTALHYSAFGNQPEIMEVLLQRGADINATNKGKCSSLHVAVNKQHTQCASILLKYKCNVNIQDSYGDTALHDAIGKDSLEIIDMLCNMAGVDFTLKNKRGFNVLHHAALKGNNFATERLLCRTRQLVDVKKDDGFAALHLACLNGHRAVAETLLAQGQAEVDLRNNRKQTPLLLAVSQGHCSVVELVVSMSADVHAEDEDGDTGLHLALMKRASINTEINELEAPTIFGIFTQVANKTVDHLVALAIACYLVQEGCQLTKRNNKGKTPLDLVADTSMGELLQQYITPRSAPQVVSRQHSSDSSSMTEVDQSVVVNPAALNGMEKRAPAPVECAVCSELGDENVLFEPCGHRIACEDCSSRMKKCLKCGQVVNKRITHDGRTIACKSRQPSTERLRYLETKIAEIEEAHCCSICMERRRNVVFLCGHGACEKCSTTLKICHMCRKTITKKINLY</sequence>
<evidence type="ECO:0000256" key="11">
    <source>
        <dbReference type="ARBA" id="ARBA00022833"/>
    </source>
</evidence>
<dbReference type="PROSITE" id="PS50088">
    <property type="entry name" value="ANK_REPEAT"/>
    <property type="match status" value="4"/>
</dbReference>
<feature type="domain" description="MIB/HERC2" evidence="18">
    <location>
        <begin position="141"/>
        <end position="219"/>
    </location>
</feature>
<keyword evidence="7" id="KW-0479">Metal-binding</keyword>
<keyword evidence="12" id="KW-0914">Notch signaling pathway</keyword>